<keyword evidence="1" id="KW-0812">Transmembrane</keyword>
<keyword evidence="1" id="KW-0472">Membrane</keyword>
<keyword evidence="1" id="KW-1133">Transmembrane helix</keyword>
<dbReference type="RefSeq" id="WP_189574608.1">
    <property type="nucleotide sequence ID" value="NZ_JBHLZH010000053.1"/>
</dbReference>
<evidence type="ECO:0000313" key="3">
    <source>
        <dbReference type="Proteomes" id="UP000644507"/>
    </source>
</evidence>
<comment type="caution">
    <text evidence="2">The sequence shown here is derived from an EMBL/GenBank/DDBJ whole genome shotgun (WGS) entry which is preliminary data.</text>
</comment>
<gene>
    <name evidence="2" type="ORF">GCM10007100_40190</name>
</gene>
<proteinExistence type="predicted"/>
<protein>
    <submittedName>
        <fullName evidence="2">Uncharacterized protein</fullName>
    </submittedName>
</protein>
<evidence type="ECO:0000256" key="1">
    <source>
        <dbReference type="SAM" id="Phobius"/>
    </source>
</evidence>
<dbReference type="AlphaFoldDB" id="A0A918U0Y6"/>
<keyword evidence="3" id="KW-1185">Reference proteome</keyword>
<dbReference type="EMBL" id="BMXI01000037">
    <property type="protein sequence ID" value="GHC68074.1"/>
    <property type="molecule type" value="Genomic_DNA"/>
</dbReference>
<sequence length="142" mass="16288">MLERSPEIDEMEIAATILGMLLIFAPIRFIMGICDYHRVAECLFSKNCELLKLNWTLFGPGWWARGARIYEVSYSDDEGAIHVAYLKTSTWGGVYLSEDRIVSLSEKNLRVDAPLEYFERRKLDDEGSSLDFVEVSPIKTEN</sequence>
<reference evidence="2" key="1">
    <citation type="journal article" date="2014" name="Int. J. Syst. Evol. Microbiol.">
        <title>Complete genome sequence of Corynebacterium casei LMG S-19264T (=DSM 44701T), isolated from a smear-ripened cheese.</title>
        <authorList>
            <consortium name="US DOE Joint Genome Institute (JGI-PGF)"/>
            <person name="Walter F."/>
            <person name="Albersmeier A."/>
            <person name="Kalinowski J."/>
            <person name="Ruckert C."/>
        </authorList>
    </citation>
    <scope>NUCLEOTIDE SEQUENCE</scope>
    <source>
        <strain evidence="2">KCTC 12988</strain>
    </source>
</reference>
<accession>A0A918U0Y6</accession>
<organism evidence="2 3">
    <name type="scientific">Roseibacillus persicicus</name>
    <dbReference type="NCBI Taxonomy" id="454148"/>
    <lineage>
        <taxon>Bacteria</taxon>
        <taxon>Pseudomonadati</taxon>
        <taxon>Verrucomicrobiota</taxon>
        <taxon>Verrucomicrobiia</taxon>
        <taxon>Verrucomicrobiales</taxon>
        <taxon>Verrucomicrobiaceae</taxon>
        <taxon>Roseibacillus</taxon>
    </lineage>
</organism>
<reference evidence="2" key="2">
    <citation type="submission" date="2020-09" db="EMBL/GenBank/DDBJ databases">
        <authorList>
            <person name="Sun Q."/>
            <person name="Kim S."/>
        </authorList>
    </citation>
    <scope>NUCLEOTIDE SEQUENCE</scope>
    <source>
        <strain evidence="2">KCTC 12988</strain>
    </source>
</reference>
<feature type="transmembrane region" description="Helical" evidence="1">
    <location>
        <begin position="12"/>
        <end position="31"/>
    </location>
</feature>
<dbReference type="Proteomes" id="UP000644507">
    <property type="component" value="Unassembled WGS sequence"/>
</dbReference>
<name>A0A918U0Y6_9BACT</name>
<evidence type="ECO:0000313" key="2">
    <source>
        <dbReference type="EMBL" id="GHC68074.1"/>
    </source>
</evidence>